<dbReference type="Proteomes" id="UP001419268">
    <property type="component" value="Unassembled WGS sequence"/>
</dbReference>
<protein>
    <submittedName>
        <fullName evidence="2">Uncharacterized protein</fullName>
    </submittedName>
</protein>
<accession>A0AAP0HIH2</accession>
<evidence type="ECO:0000313" key="2">
    <source>
        <dbReference type="EMBL" id="KAK9083790.1"/>
    </source>
</evidence>
<comment type="caution">
    <text evidence="2">The sequence shown here is derived from an EMBL/GenBank/DDBJ whole genome shotgun (WGS) entry which is preliminary data.</text>
</comment>
<name>A0AAP0HIH2_9MAGN</name>
<feature type="compositionally biased region" description="Basic and acidic residues" evidence="1">
    <location>
        <begin position="1"/>
        <end position="37"/>
    </location>
</feature>
<keyword evidence="3" id="KW-1185">Reference proteome</keyword>
<dbReference type="AlphaFoldDB" id="A0AAP0HIH2"/>
<feature type="region of interest" description="Disordered" evidence="1">
    <location>
        <begin position="1"/>
        <end position="70"/>
    </location>
</feature>
<proteinExistence type="predicted"/>
<evidence type="ECO:0000256" key="1">
    <source>
        <dbReference type="SAM" id="MobiDB-lite"/>
    </source>
</evidence>
<feature type="compositionally biased region" description="Low complexity" evidence="1">
    <location>
        <begin position="48"/>
        <end position="58"/>
    </location>
</feature>
<dbReference type="EMBL" id="JBBNAG010000013">
    <property type="protein sequence ID" value="KAK9083790.1"/>
    <property type="molecule type" value="Genomic_DNA"/>
</dbReference>
<organism evidence="2 3">
    <name type="scientific">Stephania cephalantha</name>
    <dbReference type="NCBI Taxonomy" id="152367"/>
    <lineage>
        <taxon>Eukaryota</taxon>
        <taxon>Viridiplantae</taxon>
        <taxon>Streptophyta</taxon>
        <taxon>Embryophyta</taxon>
        <taxon>Tracheophyta</taxon>
        <taxon>Spermatophyta</taxon>
        <taxon>Magnoliopsida</taxon>
        <taxon>Ranunculales</taxon>
        <taxon>Menispermaceae</taxon>
        <taxon>Menispermoideae</taxon>
        <taxon>Cissampelideae</taxon>
        <taxon>Stephania</taxon>
    </lineage>
</organism>
<evidence type="ECO:0000313" key="3">
    <source>
        <dbReference type="Proteomes" id="UP001419268"/>
    </source>
</evidence>
<reference evidence="2 3" key="1">
    <citation type="submission" date="2024-01" db="EMBL/GenBank/DDBJ databases">
        <title>Genome assemblies of Stephania.</title>
        <authorList>
            <person name="Yang L."/>
        </authorList>
    </citation>
    <scope>NUCLEOTIDE SEQUENCE [LARGE SCALE GENOMIC DNA]</scope>
    <source>
        <strain evidence="2">JXDWG</strain>
        <tissue evidence="2">Leaf</tissue>
    </source>
</reference>
<gene>
    <name evidence="2" type="ORF">Scep_030261</name>
</gene>
<sequence>MKREKRKEKVRERENQRDERNGESERLGREGKREIVRTTRRGGGPATGSGTTPATATRGDGGRPATTAAE</sequence>